<sequence>MSTCSFEPSLEFIAYIKIVLDVWRNGISSNTRSVYVTTETLLVNFKQA</sequence>
<evidence type="ECO:0000313" key="1">
    <source>
        <dbReference type="EMBL" id="JAD20949.1"/>
    </source>
</evidence>
<proteinExistence type="predicted"/>
<protein>
    <submittedName>
        <fullName evidence="1">Uncharacterized protein</fullName>
    </submittedName>
</protein>
<dbReference type="EMBL" id="GBRH01276946">
    <property type="protein sequence ID" value="JAD20949.1"/>
    <property type="molecule type" value="Transcribed_RNA"/>
</dbReference>
<organism evidence="1">
    <name type="scientific">Arundo donax</name>
    <name type="common">Giant reed</name>
    <name type="synonym">Donax arundinaceus</name>
    <dbReference type="NCBI Taxonomy" id="35708"/>
    <lineage>
        <taxon>Eukaryota</taxon>
        <taxon>Viridiplantae</taxon>
        <taxon>Streptophyta</taxon>
        <taxon>Embryophyta</taxon>
        <taxon>Tracheophyta</taxon>
        <taxon>Spermatophyta</taxon>
        <taxon>Magnoliopsida</taxon>
        <taxon>Liliopsida</taxon>
        <taxon>Poales</taxon>
        <taxon>Poaceae</taxon>
        <taxon>PACMAD clade</taxon>
        <taxon>Arundinoideae</taxon>
        <taxon>Arundineae</taxon>
        <taxon>Arundo</taxon>
    </lineage>
</organism>
<dbReference type="AlphaFoldDB" id="A0A0A8Y4S6"/>
<accession>A0A0A8Y4S6</accession>
<name>A0A0A8Y4S6_ARUDO</name>
<reference evidence="1" key="1">
    <citation type="submission" date="2014-09" db="EMBL/GenBank/DDBJ databases">
        <authorList>
            <person name="Magalhaes I.L.F."/>
            <person name="Oliveira U."/>
            <person name="Santos F.R."/>
            <person name="Vidigal T.H.D.A."/>
            <person name="Brescovit A.D."/>
            <person name="Santos A.J."/>
        </authorList>
    </citation>
    <scope>NUCLEOTIDE SEQUENCE</scope>
    <source>
        <tissue evidence="1">Shoot tissue taken approximately 20 cm above the soil surface</tissue>
    </source>
</reference>
<reference evidence="1" key="2">
    <citation type="journal article" date="2015" name="Data Brief">
        <title>Shoot transcriptome of the giant reed, Arundo donax.</title>
        <authorList>
            <person name="Barrero R.A."/>
            <person name="Guerrero F.D."/>
            <person name="Moolhuijzen P."/>
            <person name="Goolsby J.A."/>
            <person name="Tidwell J."/>
            <person name="Bellgard S.E."/>
            <person name="Bellgard M.I."/>
        </authorList>
    </citation>
    <scope>NUCLEOTIDE SEQUENCE</scope>
    <source>
        <tissue evidence="1">Shoot tissue taken approximately 20 cm above the soil surface</tissue>
    </source>
</reference>